<dbReference type="GO" id="GO:0000492">
    <property type="term" value="P:box C/D snoRNP assembly"/>
    <property type="evidence" value="ECO:0007669"/>
    <property type="project" value="InterPro"/>
</dbReference>
<dbReference type="GeneID" id="27322536"/>
<dbReference type="OMA" id="QKPRIHR"/>
<dbReference type="PANTHER" id="PTHR38489">
    <property type="entry name" value="HISTONE CHAPERONE DOMAIN-CONTAINING PROTEIN"/>
    <property type="match status" value="1"/>
</dbReference>
<dbReference type="EMBL" id="KN847522">
    <property type="protein sequence ID" value="KIV93480.1"/>
    <property type="molecule type" value="Genomic_DNA"/>
</dbReference>
<keyword evidence="3" id="KW-1185">Reference proteome</keyword>
<dbReference type="AlphaFoldDB" id="A0A0D1WVT4"/>
<dbReference type="Proteomes" id="UP000054302">
    <property type="component" value="Unassembled WGS sequence"/>
</dbReference>
<dbReference type="PANTHER" id="PTHR38489:SF1">
    <property type="entry name" value="HISTONE CHAPERONE DOMAIN-CONTAINING PROTEIN"/>
    <property type="match status" value="1"/>
</dbReference>
<evidence type="ECO:0000256" key="1">
    <source>
        <dbReference type="SAM" id="MobiDB-lite"/>
    </source>
</evidence>
<dbReference type="InterPro" id="IPR027921">
    <property type="entry name" value="NOPCHAP1"/>
</dbReference>
<feature type="compositionally biased region" description="Basic and acidic residues" evidence="1">
    <location>
        <begin position="199"/>
        <end position="210"/>
    </location>
</feature>
<organism evidence="2 3">
    <name type="scientific">Exophiala mesophila</name>
    <name type="common">Black yeast-like fungus</name>
    <dbReference type="NCBI Taxonomy" id="212818"/>
    <lineage>
        <taxon>Eukaryota</taxon>
        <taxon>Fungi</taxon>
        <taxon>Dikarya</taxon>
        <taxon>Ascomycota</taxon>
        <taxon>Pezizomycotina</taxon>
        <taxon>Eurotiomycetes</taxon>
        <taxon>Chaetothyriomycetidae</taxon>
        <taxon>Chaetothyriales</taxon>
        <taxon>Herpotrichiellaceae</taxon>
        <taxon>Exophiala</taxon>
    </lineage>
</organism>
<name>A0A0D1WVT4_EXOME</name>
<accession>A0A0D1WVT4</accession>
<evidence type="ECO:0000313" key="2">
    <source>
        <dbReference type="EMBL" id="KIV93480.1"/>
    </source>
</evidence>
<dbReference type="OrthoDB" id="1112980at2759"/>
<feature type="region of interest" description="Disordered" evidence="1">
    <location>
        <begin position="1"/>
        <end position="99"/>
    </location>
</feature>
<evidence type="ECO:0000313" key="3">
    <source>
        <dbReference type="Proteomes" id="UP000054302"/>
    </source>
</evidence>
<dbReference type="STRING" id="212818.A0A0D1WVT4"/>
<feature type="compositionally biased region" description="Acidic residues" evidence="1">
    <location>
        <begin position="46"/>
        <end position="82"/>
    </location>
</feature>
<feature type="region of interest" description="Disordered" evidence="1">
    <location>
        <begin position="151"/>
        <end position="210"/>
    </location>
</feature>
<dbReference type="Pfam" id="PF15370">
    <property type="entry name" value="NOPCHAP1"/>
    <property type="match status" value="1"/>
</dbReference>
<dbReference type="RefSeq" id="XP_016225054.1">
    <property type="nucleotide sequence ID" value="XM_016369266.1"/>
</dbReference>
<dbReference type="HOGENOM" id="CLU_107218_0_0_1"/>
<protein>
    <submittedName>
        <fullName evidence="2">Uncharacterized protein</fullName>
    </submittedName>
</protein>
<reference evidence="2 3" key="1">
    <citation type="submission" date="2015-01" db="EMBL/GenBank/DDBJ databases">
        <title>The Genome Sequence of Exophiala mesophila CBS40295.</title>
        <authorList>
            <consortium name="The Broad Institute Genomics Platform"/>
            <person name="Cuomo C."/>
            <person name="de Hoog S."/>
            <person name="Gorbushina A."/>
            <person name="Stielow B."/>
            <person name="Teixiera M."/>
            <person name="Abouelleil A."/>
            <person name="Chapman S.B."/>
            <person name="Priest M."/>
            <person name="Young S.K."/>
            <person name="Wortman J."/>
            <person name="Nusbaum C."/>
            <person name="Birren B."/>
        </authorList>
    </citation>
    <scope>NUCLEOTIDE SEQUENCE [LARGE SCALE GENOMIC DNA]</scope>
    <source>
        <strain evidence="2 3">CBS 40295</strain>
    </source>
</reference>
<feature type="compositionally biased region" description="Low complexity" evidence="1">
    <location>
        <begin position="83"/>
        <end position="96"/>
    </location>
</feature>
<sequence length="210" mass="23154">MSPDEVELGNKRRKTSNPERPAVNILHSTQAQDDDETSSSGTSSSEIEDISEDGEEQEISTQDDDDDNSADDNDQQNDDADSIESQSSNQLQSELSGTNDLQTRLKAFLPQLQKANNDLQNPEIARHQRLDQVSDDEETYIEMDLNLGVLEEKAPGREEDEDDIKFASSSTPDSLDGDASPEGGRKAGVMAHLMGEQESSQKKRKIEELG</sequence>
<gene>
    <name evidence="2" type="ORF">PV10_04691</name>
</gene>
<proteinExistence type="predicted"/>
<dbReference type="VEuPathDB" id="FungiDB:PV10_04691"/>